<dbReference type="Proteomes" id="UP000190102">
    <property type="component" value="Unassembled WGS sequence"/>
</dbReference>
<dbReference type="InterPro" id="IPR038488">
    <property type="entry name" value="Integrase_DNA-bd_sf"/>
</dbReference>
<dbReference type="EMBL" id="FUWR01000029">
    <property type="protein sequence ID" value="SKA22636.1"/>
    <property type="molecule type" value="Genomic_DNA"/>
</dbReference>
<dbReference type="InterPro" id="IPR013762">
    <property type="entry name" value="Integrase-like_cat_sf"/>
</dbReference>
<dbReference type="InterPro" id="IPR011010">
    <property type="entry name" value="DNA_brk_join_enz"/>
</dbReference>
<keyword evidence="2" id="KW-0229">DNA integration</keyword>
<evidence type="ECO:0000256" key="3">
    <source>
        <dbReference type="ARBA" id="ARBA00023125"/>
    </source>
</evidence>
<name>A0A1T4S3H2_9BACT</name>
<dbReference type="InterPro" id="IPR002104">
    <property type="entry name" value="Integrase_catalytic"/>
</dbReference>
<dbReference type="Gene3D" id="1.10.443.10">
    <property type="entry name" value="Intergrase catalytic core"/>
    <property type="match status" value="1"/>
</dbReference>
<dbReference type="PROSITE" id="PS51898">
    <property type="entry name" value="TYR_RECOMBINASE"/>
    <property type="match status" value="1"/>
</dbReference>
<feature type="domain" description="Core-binding (CB)" evidence="7">
    <location>
        <begin position="112"/>
        <end position="193"/>
    </location>
</feature>
<dbReference type="OrthoDB" id="9775880at2"/>
<feature type="domain" description="Tyr recombinase" evidence="6">
    <location>
        <begin position="217"/>
        <end position="396"/>
    </location>
</feature>
<reference evidence="9" key="1">
    <citation type="submission" date="2017-02" db="EMBL/GenBank/DDBJ databases">
        <authorList>
            <person name="Varghese N."/>
            <person name="Submissions S."/>
        </authorList>
    </citation>
    <scope>NUCLEOTIDE SEQUENCE [LARGE SCALE GENOMIC DNA]</scope>
    <source>
        <strain evidence="9">ATCC BAA-34</strain>
    </source>
</reference>
<dbReference type="AlphaFoldDB" id="A0A1T4S3H2"/>
<keyword evidence="9" id="KW-1185">Reference proteome</keyword>
<dbReference type="InterPro" id="IPR050808">
    <property type="entry name" value="Phage_Integrase"/>
</dbReference>
<dbReference type="Pfam" id="PF00589">
    <property type="entry name" value="Phage_integrase"/>
    <property type="match status" value="1"/>
</dbReference>
<evidence type="ECO:0000259" key="6">
    <source>
        <dbReference type="PROSITE" id="PS51898"/>
    </source>
</evidence>
<dbReference type="SUPFAM" id="SSF56349">
    <property type="entry name" value="DNA breaking-rejoining enzymes"/>
    <property type="match status" value="1"/>
</dbReference>
<dbReference type="GO" id="GO:0015074">
    <property type="term" value="P:DNA integration"/>
    <property type="evidence" value="ECO:0007669"/>
    <property type="project" value="UniProtKB-KW"/>
</dbReference>
<dbReference type="InterPro" id="IPR044068">
    <property type="entry name" value="CB"/>
</dbReference>
<dbReference type="RefSeq" id="WP_078791455.1">
    <property type="nucleotide sequence ID" value="NZ_FUWR01000029.1"/>
</dbReference>
<sequence length="419" mass="47006">MPKRVVSLTDLQIEKAKKQEKPYKLTDGGGLYLLITPTGGKLWNLKYLFAGKERKLSLGQYPAVSLAEARRRKEDAQNLLADDQDPAAIMSKQAKKQQQTAVVEAKQIELESTFEHIARAWHNKFFSTWTAHHATRIMTWLERDVFPHIGGMDIATIEAPDILAVLERIANRPALDQAHRTRSHCGMIFRYAIGTGKVKRDPTRDLFKILPPVNHGHRAAPTDPKEVAALLRAIDDYSGSYVVQCALKLLPMLFCRPGELRGMEWAELDLDAAEWSIPAARMKMKQAHLVPLPAQAIEIIKTLQPLTGGSKLVFPSSLSDTRCISENTLNTGLRRMGIEKHELSSHGWRAVARTLLHEVLGFTPDAIEAQLAHAVPDRLGRAYNRTTHIQERRKMMQQWADYLDGLKAGAKVIPLHKAA</sequence>
<dbReference type="InterPro" id="IPR025166">
    <property type="entry name" value="Integrase_DNA_bind_dom"/>
</dbReference>
<dbReference type="InterPro" id="IPR010998">
    <property type="entry name" value="Integrase_recombinase_N"/>
</dbReference>
<gene>
    <name evidence="8" type="ORF">SAMN02745119_03215</name>
</gene>
<dbReference type="Pfam" id="PF22022">
    <property type="entry name" value="Phage_int_M"/>
    <property type="match status" value="1"/>
</dbReference>
<dbReference type="InterPro" id="IPR053876">
    <property type="entry name" value="Phage_int_M"/>
</dbReference>
<evidence type="ECO:0000313" key="9">
    <source>
        <dbReference type="Proteomes" id="UP000190102"/>
    </source>
</evidence>
<dbReference type="PROSITE" id="PS51900">
    <property type="entry name" value="CB"/>
    <property type="match status" value="1"/>
</dbReference>
<organism evidence="8 9">
    <name type="scientific">Trichlorobacter thiogenes</name>
    <dbReference type="NCBI Taxonomy" id="115783"/>
    <lineage>
        <taxon>Bacteria</taxon>
        <taxon>Pseudomonadati</taxon>
        <taxon>Thermodesulfobacteriota</taxon>
        <taxon>Desulfuromonadia</taxon>
        <taxon>Geobacterales</taxon>
        <taxon>Geobacteraceae</taxon>
        <taxon>Trichlorobacter</taxon>
    </lineage>
</organism>
<evidence type="ECO:0000256" key="2">
    <source>
        <dbReference type="ARBA" id="ARBA00022908"/>
    </source>
</evidence>
<evidence type="ECO:0000313" key="8">
    <source>
        <dbReference type="EMBL" id="SKA22636.1"/>
    </source>
</evidence>
<evidence type="ECO:0000256" key="1">
    <source>
        <dbReference type="ARBA" id="ARBA00008857"/>
    </source>
</evidence>
<dbReference type="Pfam" id="PF13356">
    <property type="entry name" value="Arm-DNA-bind_3"/>
    <property type="match status" value="1"/>
</dbReference>
<dbReference type="Gene3D" id="1.10.150.130">
    <property type="match status" value="1"/>
</dbReference>
<dbReference type="CDD" id="cd00801">
    <property type="entry name" value="INT_P4_C"/>
    <property type="match status" value="1"/>
</dbReference>
<evidence type="ECO:0000259" key="7">
    <source>
        <dbReference type="PROSITE" id="PS51900"/>
    </source>
</evidence>
<protein>
    <submittedName>
        <fullName evidence="8">Integrase</fullName>
    </submittedName>
</protein>
<comment type="similarity">
    <text evidence="1">Belongs to the 'phage' integrase family.</text>
</comment>
<evidence type="ECO:0000256" key="4">
    <source>
        <dbReference type="ARBA" id="ARBA00023172"/>
    </source>
</evidence>
<dbReference type="STRING" id="115783.SAMN02745119_03215"/>
<keyword evidence="3 5" id="KW-0238">DNA-binding</keyword>
<dbReference type="GO" id="GO:0003677">
    <property type="term" value="F:DNA binding"/>
    <property type="evidence" value="ECO:0007669"/>
    <property type="project" value="UniProtKB-UniRule"/>
</dbReference>
<keyword evidence="4" id="KW-0233">DNA recombination</keyword>
<dbReference type="PANTHER" id="PTHR30629">
    <property type="entry name" value="PROPHAGE INTEGRASE"/>
    <property type="match status" value="1"/>
</dbReference>
<dbReference type="PANTHER" id="PTHR30629:SF2">
    <property type="entry name" value="PROPHAGE INTEGRASE INTS-RELATED"/>
    <property type="match status" value="1"/>
</dbReference>
<proteinExistence type="inferred from homology"/>
<accession>A0A1T4S3H2</accession>
<dbReference type="GO" id="GO:0006310">
    <property type="term" value="P:DNA recombination"/>
    <property type="evidence" value="ECO:0007669"/>
    <property type="project" value="UniProtKB-KW"/>
</dbReference>
<evidence type="ECO:0000256" key="5">
    <source>
        <dbReference type="PROSITE-ProRule" id="PRU01248"/>
    </source>
</evidence>
<dbReference type="Gene3D" id="3.30.160.390">
    <property type="entry name" value="Integrase, DNA-binding domain"/>
    <property type="match status" value="1"/>
</dbReference>